<organism evidence="2 3">
    <name type="scientific">Alienimonas chondri</name>
    <dbReference type="NCBI Taxonomy" id="2681879"/>
    <lineage>
        <taxon>Bacteria</taxon>
        <taxon>Pseudomonadati</taxon>
        <taxon>Planctomycetota</taxon>
        <taxon>Planctomycetia</taxon>
        <taxon>Planctomycetales</taxon>
        <taxon>Planctomycetaceae</taxon>
        <taxon>Alienimonas</taxon>
    </lineage>
</organism>
<comment type="caution">
    <text evidence="2">The sequence shown here is derived from an EMBL/GenBank/DDBJ whole genome shotgun (WGS) entry which is preliminary data.</text>
</comment>
<dbReference type="PANTHER" id="PTHR45947:SF13">
    <property type="entry name" value="TRANSFERASE"/>
    <property type="match status" value="1"/>
</dbReference>
<dbReference type="GO" id="GO:0102710">
    <property type="term" value="F:D-inositol-3-phosphate glycosyltransferase activity"/>
    <property type="evidence" value="ECO:0007669"/>
    <property type="project" value="UniProtKB-EC"/>
</dbReference>
<dbReference type="EMBL" id="WTPX01000201">
    <property type="protein sequence ID" value="NNJ27769.1"/>
    <property type="molecule type" value="Genomic_DNA"/>
</dbReference>
<dbReference type="Gene3D" id="3.40.50.2000">
    <property type="entry name" value="Glycogen Phosphorylase B"/>
    <property type="match status" value="2"/>
</dbReference>
<evidence type="ECO:0000313" key="3">
    <source>
        <dbReference type="Proteomes" id="UP000609651"/>
    </source>
</evidence>
<keyword evidence="2" id="KW-0328">Glycosyltransferase</keyword>
<keyword evidence="3" id="KW-1185">Reference proteome</keyword>
<dbReference type="InterPro" id="IPR028098">
    <property type="entry name" value="Glyco_trans_4-like_N"/>
</dbReference>
<dbReference type="InterPro" id="IPR050194">
    <property type="entry name" value="Glycosyltransferase_grp1"/>
</dbReference>
<dbReference type="PANTHER" id="PTHR45947">
    <property type="entry name" value="SULFOQUINOVOSYL TRANSFERASE SQD2"/>
    <property type="match status" value="1"/>
</dbReference>
<keyword evidence="2" id="KW-0808">Transferase</keyword>
<evidence type="ECO:0000313" key="2">
    <source>
        <dbReference type="EMBL" id="NNJ27769.1"/>
    </source>
</evidence>
<sequence length="400" mass="43133">MKVLIVHERYRQPGGEDVVFEDEATLLESRGHAVVRYERHNDELAGTGRLRAAAETVWSRRGVTAVDAVLRRERPDVMHVHNTFPILSPSIFHAAAGRGVATVQTLHNFRLICPQAQLLRGGAICEDCVGKTVAWPAVAHGCYRGSRAASVATAAMLAVHRAAGTWRDAVDRFVALTEFSRDLFVRGGLPADRIDVKPNFVAPDPGPPGSRAANDPPRVAFVGRLSEEKGVRTLLSAWSQVAGKTRLEIVGDGPLRDDVNAAAARDRRIEPVGRAPLAKVLERIAAADLLAMPSVWYETFGRTTVEAFAAGVPVVASRLGAMAELVEDGATGVLVPPGDPAALAAAVNDLLADPERRRRMGAAARADYEARFTADRNYDLLLKVYERALTRRTALAKVAA</sequence>
<dbReference type="Pfam" id="PF13692">
    <property type="entry name" value="Glyco_trans_1_4"/>
    <property type="match status" value="1"/>
</dbReference>
<dbReference type="SUPFAM" id="SSF53756">
    <property type="entry name" value="UDP-Glycosyltransferase/glycogen phosphorylase"/>
    <property type="match status" value="1"/>
</dbReference>
<dbReference type="RefSeq" id="WP_315854757.1">
    <property type="nucleotide sequence ID" value="NZ_WTPX01000201.1"/>
</dbReference>
<reference evidence="2 3" key="1">
    <citation type="journal article" date="2020" name="Syst. Appl. Microbiol.">
        <title>Alienimonas chondri sp. nov., a novel planctomycete isolated from the biofilm of the red alga Chondrus crispus.</title>
        <authorList>
            <person name="Vitorino I."/>
            <person name="Albuquerque L."/>
            <person name="Wiegand S."/>
            <person name="Kallscheuer N."/>
            <person name="da Costa M.S."/>
            <person name="Lobo-da-Cunha A."/>
            <person name="Jogler C."/>
            <person name="Lage O.M."/>
        </authorList>
    </citation>
    <scope>NUCLEOTIDE SEQUENCE [LARGE SCALE GENOMIC DNA]</scope>
    <source>
        <strain evidence="2 3">LzC2</strain>
    </source>
</reference>
<accession>A0ABX1VJ13</accession>
<proteinExistence type="predicted"/>
<gene>
    <name evidence="2" type="primary">mshA_15</name>
    <name evidence="2" type="ORF">LzC2_38770</name>
</gene>
<feature type="domain" description="Glycosyltransferase subfamily 4-like N-terminal" evidence="1">
    <location>
        <begin position="27"/>
        <end position="199"/>
    </location>
</feature>
<dbReference type="Pfam" id="PF13579">
    <property type="entry name" value="Glyco_trans_4_4"/>
    <property type="match status" value="1"/>
</dbReference>
<dbReference type="EC" id="2.4.1.250" evidence="2"/>
<evidence type="ECO:0000259" key="1">
    <source>
        <dbReference type="Pfam" id="PF13579"/>
    </source>
</evidence>
<dbReference type="Proteomes" id="UP000609651">
    <property type="component" value="Unassembled WGS sequence"/>
</dbReference>
<protein>
    <submittedName>
        <fullName evidence="2">D-inositol-3-phosphate glycosyltransferase</fullName>
        <ecNumber evidence="2">2.4.1.250</ecNumber>
    </submittedName>
</protein>
<name>A0ABX1VJ13_9PLAN</name>